<evidence type="ECO:0000256" key="1">
    <source>
        <dbReference type="SAM" id="SignalP"/>
    </source>
</evidence>
<dbReference type="EMBL" id="JAUUUU010000005">
    <property type="protein sequence ID" value="MDP1521218.1"/>
    <property type="molecule type" value="Genomic_DNA"/>
</dbReference>
<accession>A0AAW8BA29</accession>
<dbReference type="Proteomes" id="UP001178354">
    <property type="component" value="Unassembled WGS sequence"/>
</dbReference>
<evidence type="ECO:0000259" key="2">
    <source>
        <dbReference type="Pfam" id="PF11845"/>
    </source>
</evidence>
<dbReference type="AlphaFoldDB" id="A0AAW8BA29"/>
<dbReference type="InterPro" id="IPR021796">
    <property type="entry name" value="Tll0287-like_dom"/>
</dbReference>
<proteinExistence type="predicted"/>
<dbReference type="RefSeq" id="WP_305170882.1">
    <property type="nucleotide sequence ID" value="NZ_JAUUUU010000005.1"/>
</dbReference>
<feature type="signal peptide" evidence="1">
    <location>
        <begin position="1"/>
        <end position="19"/>
    </location>
</feature>
<reference evidence="3" key="1">
    <citation type="journal article" date="2010" name="Int. J. Syst. Evol. Microbiol.">
        <title>Porticoccus litoralis gen. nov., sp. nov., a gammaproteobacterium isolated from the Yellow Sea.</title>
        <authorList>
            <person name="Oh H.M."/>
            <person name="Kim H."/>
            <person name="Kim K.M."/>
            <person name="Min G.S."/>
            <person name="Cho J.C."/>
        </authorList>
    </citation>
    <scope>NUCLEOTIDE SEQUENCE</scope>
    <source>
        <strain evidence="3">DSM 25064</strain>
    </source>
</reference>
<organism evidence="3 4">
    <name type="scientific">Porticoccus litoralis</name>
    <dbReference type="NCBI Taxonomy" id="434086"/>
    <lineage>
        <taxon>Bacteria</taxon>
        <taxon>Pseudomonadati</taxon>
        <taxon>Pseudomonadota</taxon>
        <taxon>Gammaproteobacteria</taxon>
        <taxon>Cellvibrionales</taxon>
        <taxon>Porticoccaceae</taxon>
        <taxon>Porticoccus</taxon>
    </lineage>
</organism>
<feature type="domain" description="Tll0287-like" evidence="2">
    <location>
        <begin position="26"/>
        <end position="184"/>
    </location>
</feature>
<gene>
    <name evidence="3" type="ORF">Q8A57_09580</name>
</gene>
<sequence>MKQVFLLILGLLASTSSWCGGDRSTLLEQEAEQLAQEFAKTLKPQLVNAMQQGGPVEAVKICATAAPEIARELSQNSGWLVKRVSLKARNTSMAIPDNWEEAILEQFDDRRANGEPAETLSATTQTNSEFRYMKAQGVGPLCLTCHGETVAPNIKQVLDSYYPDDRATGYRLGEIRGAISLTRPL</sequence>
<keyword evidence="4" id="KW-1185">Reference proteome</keyword>
<reference evidence="3" key="2">
    <citation type="submission" date="2023-08" db="EMBL/GenBank/DDBJ databases">
        <authorList>
            <person name="Luo J."/>
        </authorList>
    </citation>
    <scope>NUCLEOTIDE SEQUENCE</scope>
    <source>
        <strain evidence="3">DSM 25064</strain>
    </source>
</reference>
<protein>
    <submittedName>
        <fullName evidence="3">DUF3365 domain-containing protein</fullName>
    </submittedName>
</protein>
<evidence type="ECO:0000313" key="3">
    <source>
        <dbReference type="EMBL" id="MDP1521218.1"/>
    </source>
</evidence>
<evidence type="ECO:0000313" key="4">
    <source>
        <dbReference type="Proteomes" id="UP001178354"/>
    </source>
</evidence>
<name>A0AAW8BA29_9GAMM</name>
<comment type="caution">
    <text evidence="3">The sequence shown here is derived from an EMBL/GenBank/DDBJ whole genome shotgun (WGS) entry which is preliminary data.</text>
</comment>
<feature type="chain" id="PRO_5043611435" evidence="1">
    <location>
        <begin position="20"/>
        <end position="185"/>
    </location>
</feature>
<keyword evidence="1" id="KW-0732">Signal</keyword>
<dbReference type="Pfam" id="PF11845">
    <property type="entry name" value="Tll0287-like"/>
    <property type="match status" value="1"/>
</dbReference>